<keyword evidence="2" id="KW-1185">Reference proteome</keyword>
<proteinExistence type="predicted"/>
<evidence type="ECO:0000313" key="2">
    <source>
        <dbReference type="Proteomes" id="UP001597287"/>
    </source>
</evidence>
<gene>
    <name evidence="1" type="ORF">ACFSPV_14660</name>
</gene>
<dbReference type="EMBL" id="JBHUIG010000016">
    <property type="protein sequence ID" value="MFD2319947.1"/>
    <property type="molecule type" value="Genomic_DNA"/>
</dbReference>
<comment type="caution">
    <text evidence="1">The sequence shown here is derived from an EMBL/GenBank/DDBJ whole genome shotgun (WGS) entry which is preliminary data.</text>
</comment>
<reference evidence="2" key="1">
    <citation type="journal article" date="2019" name="Int. J. Syst. Evol. Microbiol.">
        <title>The Global Catalogue of Microorganisms (GCM) 10K type strain sequencing project: providing services to taxonomists for standard genome sequencing and annotation.</title>
        <authorList>
            <consortium name="The Broad Institute Genomics Platform"/>
            <consortium name="The Broad Institute Genome Sequencing Center for Infectious Disease"/>
            <person name="Wu L."/>
            <person name="Ma J."/>
        </authorList>
    </citation>
    <scope>NUCLEOTIDE SEQUENCE [LARGE SCALE GENOMIC DNA]</scope>
    <source>
        <strain evidence="2">CCUG 62793</strain>
    </source>
</reference>
<organism evidence="1 2">
    <name type="scientific">Delftia deserti</name>
    <dbReference type="NCBI Taxonomy" id="1651218"/>
    <lineage>
        <taxon>Bacteria</taxon>
        <taxon>Pseudomonadati</taxon>
        <taxon>Pseudomonadota</taxon>
        <taxon>Betaproteobacteria</taxon>
        <taxon>Burkholderiales</taxon>
        <taxon>Comamonadaceae</taxon>
        <taxon>Delftia</taxon>
    </lineage>
</organism>
<dbReference type="Proteomes" id="UP001597287">
    <property type="component" value="Unassembled WGS sequence"/>
</dbReference>
<name>A0ABW5ETI9_9BURK</name>
<protein>
    <submittedName>
        <fullName evidence="1">Uncharacterized protein</fullName>
    </submittedName>
</protein>
<dbReference type="RefSeq" id="WP_380108786.1">
    <property type="nucleotide sequence ID" value="NZ_JBHSIH010000001.1"/>
</dbReference>
<evidence type="ECO:0000313" key="1">
    <source>
        <dbReference type="EMBL" id="MFD2319947.1"/>
    </source>
</evidence>
<accession>A0ABW5ETI9</accession>
<sequence length="297" mass="33093">MRCDSEKPTKIINAPPSPYITPSLSQTIQHRPILIQIGDEGKLGILQLKQNLSIIYRTEPLSEIALARSIASSAKGYFIGGLKEKDMPSLQYFSHDLKKSKSLEIQGNRRGETTALFESQGRVLGIINYYIDKTFKQSTGSALRAYSATGNLLVEIPLNGIATTGIALKDGGLAISYWLGEQFYMEKRSENFGFLWRTKLHQRQNVASIFGQLVEVGKEIAWVGVNDRKLLVHRISQQDQSVHTSIDTESGVVASGNDFNYVHAYGNELHIVSADSRLKTDSGANRTEFCFIESRDF</sequence>